<keyword evidence="3" id="KW-0720">Serine protease</keyword>
<dbReference type="PROSITE" id="PS51695">
    <property type="entry name" value="SEDOLISIN"/>
    <property type="match status" value="1"/>
</dbReference>
<dbReference type="GO" id="GO:0004252">
    <property type="term" value="F:serine-type endopeptidase activity"/>
    <property type="evidence" value="ECO:0007669"/>
    <property type="project" value="InterPro"/>
</dbReference>
<name>A0A6C0KS20_9ZZZZ</name>
<evidence type="ECO:0000256" key="3">
    <source>
        <dbReference type="ARBA" id="ARBA00022825"/>
    </source>
</evidence>
<dbReference type="SUPFAM" id="SSF52743">
    <property type="entry name" value="Subtilisin-like"/>
    <property type="match status" value="1"/>
</dbReference>
<dbReference type="InterPro" id="IPR030400">
    <property type="entry name" value="Sedolisin_dom"/>
</dbReference>
<keyword evidence="2" id="KW-0378">Hydrolase</keyword>
<protein>
    <recommendedName>
        <fullName evidence="4">Peptidase S53 domain-containing protein</fullName>
    </recommendedName>
</protein>
<dbReference type="EMBL" id="MN740974">
    <property type="protein sequence ID" value="QHU20795.1"/>
    <property type="molecule type" value="Genomic_DNA"/>
</dbReference>
<dbReference type="GO" id="GO:0008240">
    <property type="term" value="F:tripeptidyl-peptidase activity"/>
    <property type="evidence" value="ECO:0007669"/>
    <property type="project" value="TreeGrafter"/>
</dbReference>
<proteinExistence type="predicted"/>
<dbReference type="PANTHER" id="PTHR14218:SF15">
    <property type="entry name" value="TRIPEPTIDYL-PEPTIDASE 1"/>
    <property type="match status" value="1"/>
</dbReference>
<dbReference type="Gene3D" id="3.40.50.200">
    <property type="entry name" value="Peptidase S8/S53 domain"/>
    <property type="match status" value="1"/>
</dbReference>
<dbReference type="PROSITE" id="PS00138">
    <property type="entry name" value="SUBTILASE_SER"/>
    <property type="match status" value="1"/>
</dbReference>
<reference evidence="5" key="1">
    <citation type="journal article" date="2020" name="Nature">
        <title>Giant virus diversity and host interactions through global metagenomics.</title>
        <authorList>
            <person name="Schulz F."/>
            <person name="Roux S."/>
            <person name="Paez-Espino D."/>
            <person name="Jungbluth S."/>
            <person name="Walsh D.A."/>
            <person name="Denef V.J."/>
            <person name="McMahon K.D."/>
            <person name="Konstantinidis K.T."/>
            <person name="Eloe-Fadrosh E.A."/>
            <person name="Kyrpides N.C."/>
            <person name="Woyke T."/>
        </authorList>
    </citation>
    <scope>NUCLEOTIDE SEQUENCE</scope>
    <source>
        <strain evidence="5">GVMAG-S-3300013093-109</strain>
    </source>
</reference>
<dbReference type="GO" id="GO:0006508">
    <property type="term" value="P:proteolysis"/>
    <property type="evidence" value="ECO:0007669"/>
    <property type="project" value="UniProtKB-KW"/>
</dbReference>
<sequence>MASIITPYSDSLKASASQFGLSTHCPTPALLDVFGDDKTKLTIWANAHNLTAPVVPYSMKSRMHLIPHGNPQIKPAANASYFNMNQVRTIYNIPAPVKSNYVVGVVSFGGGLYGSVDSYGVLSNGDVQKYWTALGIAPINQPRVIIVPIAGAKNKPNINDGGSTMENTLDVETIGSACPTSSLTIILYIAPNTLAAFPTLLNYMRTTNVTVSGVNYKPNLISCSWGAPEIYYSSSLIANINTELSALTAAGISICVATGDNGSNDGVGGSGNYIDFPSSNPNVTAVGGTSLICPSGNYDNRTVESAWSSGGGGVSSVYSKPAYQSKISGTMRSIPDLASLADPNTGVVFIVNGQNYVIGGTSVAAPIIAGYLAAIVSKRFINPILYAAPSSCFHDIIRGSNGSYAAKVGYDNCTGLGSIIGATLQSQLKTT</sequence>
<dbReference type="InterPro" id="IPR036852">
    <property type="entry name" value="Peptidase_S8/S53_dom_sf"/>
</dbReference>
<dbReference type="PANTHER" id="PTHR14218">
    <property type="entry name" value="PROTEASE S8 TRIPEPTIDYL PEPTIDASE I CLN2"/>
    <property type="match status" value="1"/>
</dbReference>
<dbReference type="InterPro" id="IPR023828">
    <property type="entry name" value="Peptidase_S8_Ser-AS"/>
</dbReference>
<dbReference type="AlphaFoldDB" id="A0A6C0KS20"/>
<dbReference type="Pfam" id="PF00082">
    <property type="entry name" value="Peptidase_S8"/>
    <property type="match status" value="1"/>
</dbReference>
<dbReference type="InterPro" id="IPR050819">
    <property type="entry name" value="Tripeptidyl-peptidase_I"/>
</dbReference>
<accession>A0A6C0KS20</accession>
<dbReference type="InterPro" id="IPR000209">
    <property type="entry name" value="Peptidase_S8/S53_dom"/>
</dbReference>
<keyword evidence="1" id="KW-0645">Protease</keyword>
<evidence type="ECO:0000313" key="5">
    <source>
        <dbReference type="EMBL" id="QHU20795.1"/>
    </source>
</evidence>
<evidence type="ECO:0000256" key="1">
    <source>
        <dbReference type="ARBA" id="ARBA00022670"/>
    </source>
</evidence>
<organism evidence="5">
    <name type="scientific">viral metagenome</name>
    <dbReference type="NCBI Taxonomy" id="1070528"/>
    <lineage>
        <taxon>unclassified sequences</taxon>
        <taxon>metagenomes</taxon>
        <taxon>organismal metagenomes</taxon>
    </lineage>
</organism>
<feature type="domain" description="Peptidase S53" evidence="4">
    <location>
        <begin position="81"/>
        <end position="431"/>
    </location>
</feature>
<dbReference type="CDD" id="cd04056">
    <property type="entry name" value="Peptidases_S53"/>
    <property type="match status" value="1"/>
</dbReference>
<evidence type="ECO:0000256" key="2">
    <source>
        <dbReference type="ARBA" id="ARBA00022801"/>
    </source>
</evidence>
<evidence type="ECO:0000259" key="4">
    <source>
        <dbReference type="PROSITE" id="PS51695"/>
    </source>
</evidence>